<feature type="domain" description="Acyl-CoA dehydrogenase/oxidase C-terminal" evidence="6">
    <location>
        <begin position="237"/>
        <end position="403"/>
    </location>
</feature>
<feature type="domain" description="Acyl-CoA dehydrogenase/oxidase N-terminal" evidence="8">
    <location>
        <begin position="16"/>
        <end position="124"/>
    </location>
</feature>
<name>A0A1D9HXQ0_9BURK</name>
<evidence type="ECO:0000259" key="8">
    <source>
        <dbReference type="Pfam" id="PF02771"/>
    </source>
</evidence>
<dbReference type="InterPro" id="IPR006091">
    <property type="entry name" value="Acyl-CoA_Oxase/DH_mid-dom"/>
</dbReference>
<dbReference type="InterPro" id="IPR036250">
    <property type="entry name" value="AcylCo_DH-like_C"/>
</dbReference>
<keyword evidence="4" id="KW-0274">FAD</keyword>
<comment type="cofactor">
    <cofactor evidence="1">
        <name>FAD</name>
        <dbReference type="ChEBI" id="CHEBI:57692"/>
    </cofactor>
</comment>
<dbReference type="Proteomes" id="UP000177515">
    <property type="component" value="Chromosome 1"/>
</dbReference>
<proteinExistence type="inferred from homology"/>
<dbReference type="SUPFAM" id="SSF47203">
    <property type="entry name" value="Acyl-CoA dehydrogenase C-terminal domain-like"/>
    <property type="match status" value="2"/>
</dbReference>
<dbReference type="CDD" id="cd00567">
    <property type="entry name" value="ACAD"/>
    <property type="match status" value="1"/>
</dbReference>
<evidence type="ECO:0000256" key="4">
    <source>
        <dbReference type="ARBA" id="ARBA00022827"/>
    </source>
</evidence>
<accession>A0A1D9HXQ0</accession>
<dbReference type="InterPro" id="IPR009100">
    <property type="entry name" value="AcylCoA_DH/oxidase_NM_dom_sf"/>
</dbReference>
<feature type="domain" description="Acyl-CoA dehydrogenase/oxidase C-terminal" evidence="6">
    <location>
        <begin position="642"/>
        <end position="769"/>
    </location>
</feature>
<organism evidence="9 10">
    <name type="scientific">Cupriavidus malaysiensis</name>
    <dbReference type="NCBI Taxonomy" id="367825"/>
    <lineage>
        <taxon>Bacteria</taxon>
        <taxon>Pseudomonadati</taxon>
        <taxon>Pseudomonadota</taxon>
        <taxon>Betaproteobacteria</taxon>
        <taxon>Burkholderiales</taxon>
        <taxon>Burkholderiaceae</taxon>
        <taxon>Cupriavidus</taxon>
    </lineage>
</organism>
<dbReference type="InterPro" id="IPR046373">
    <property type="entry name" value="Acyl-CoA_Oxase/DH_mid-dom_sf"/>
</dbReference>
<dbReference type="Pfam" id="PF00441">
    <property type="entry name" value="Acyl-CoA_dh_1"/>
    <property type="match status" value="2"/>
</dbReference>
<dbReference type="Gene3D" id="2.40.110.10">
    <property type="entry name" value="Butyryl-CoA Dehydrogenase, subunit A, domain 2"/>
    <property type="match status" value="2"/>
</dbReference>
<dbReference type="EMBL" id="CP017754">
    <property type="protein sequence ID" value="AOZ04622.1"/>
    <property type="molecule type" value="Genomic_DNA"/>
</dbReference>
<dbReference type="InterPro" id="IPR013786">
    <property type="entry name" value="AcylCoA_DH/ox_N"/>
</dbReference>
<evidence type="ECO:0000259" key="6">
    <source>
        <dbReference type="Pfam" id="PF00441"/>
    </source>
</evidence>
<evidence type="ECO:0000259" key="7">
    <source>
        <dbReference type="Pfam" id="PF02770"/>
    </source>
</evidence>
<reference evidence="9 10" key="1">
    <citation type="submission" date="2016-10" db="EMBL/GenBank/DDBJ databases">
        <title>Complete genome sequences of three Cupriavidus strains isolated from various Malaysian environments.</title>
        <authorList>
            <person name="Abdullah A.A.-A."/>
            <person name="Shafie N.A.H."/>
            <person name="Lau N.S."/>
        </authorList>
    </citation>
    <scope>NUCLEOTIDE SEQUENCE [LARGE SCALE GENOMIC DNA]</scope>
    <source>
        <strain evidence="9 10">USMAA1020</strain>
    </source>
</reference>
<dbReference type="SUPFAM" id="SSF56645">
    <property type="entry name" value="Acyl-CoA dehydrogenase NM domain-like"/>
    <property type="match status" value="2"/>
</dbReference>
<dbReference type="RefSeq" id="WP_071068463.1">
    <property type="nucleotide sequence ID" value="NZ_CP017754.1"/>
</dbReference>
<keyword evidence="10" id="KW-1185">Reference proteome</keyword>
<evidence type="ECO:0000256" key="5">
    <source>
        <dbReference type="ARBA" id="ARBA00023002"/>
    </source>
</evidence>
<dbReference type="InterPro" id="IPR037069">
    <property type="entry name" value="AcylCoA_DH/ox_N_sf"/>
</dbReference>
<evidence type="ECO:0000256" key="1">
    <source>
        <dbReference type="ARBA" id="ARBA00001974"/>
    </source>
</evidence>
<evidence type="ECO:0000256" key="3">
    <source>
        <dbReference type="ARBA" id="ARBA00022630"/>
    </source>
</evidence>
<evidence type="ECO:0000256" key="2">
    <source>
        <dbReference type="ARBA" id="ARBA00009347"/>
    </source>
</evidence>
<feature type="domain" description="Acyl-CoA dehydrogenase/oxidase N-terminal" evidence="8">
    <location>
        <begin position="421"/>
        <end position="531"/>
    </location>
</feature>
<dbReference type="Pfam" id="PF02770">
    <property type="entry name" value="Acyl-CoA_dh_M"/>
    <property type="match status" value="1"/>
</dbReference>
<protein>
    <submittedName>
        <fullName evidence="9">Acyl-CoA dehydrogenase</fullName>
    </submittedName>
</protein>
<evidence type="ECO:0000313" key="9">
    <source>
        <dbReference type="EMBL" id="AOZ04622.1"/>
    </source>
</evidence>
<keyword evidence="3" id="KW-0285">Flavoprotein</keyword>
<dbReference type="Gene3D" id="1.20.140.10">
    <property type="entry name" value="Butyryl-CoA Dehydrogenase, subunit A, domain 3"/>
    <property type="match status" value="2"/>
</dbReference>
<feature type="domain" description="Acyl-CoA oxidase/dehydrogenase middle" evidence="7">
    <location>
        <begin position="130"/>
        <end position="225"/>
    </location>
</feature>
<comment type="similarity">
    <text evidence="2">Belongs to the acyl-CoA dehydrogenase family.</text>
</comment>
<dbReference type="PANTHER" id="PTHR43292">
    <property type="entry name" value="ACYL-COA DEHYDROGENASE"/>
    <property type="match status" value="1"/>
</dbReference>
<dbReference type="PANTHER" id="PTHR43292:SF3">
    <property type="entry name" value="ACYL-COA DEHYDROGENASE FADE29"/>
    <property type="match status" value="1"/>
</dbReference>
<dbReference type="Pfam" id="PF02771">
    <property type="entry name" value="Acyl-CoA_dh_N"/>
    <property type="match status" value="2"/>
</dbReference>
<evidence type="ECO:0000313" key="10">
    <source>
        <dbReference type="Proteomes" id="UP000177515"/>
    </source>
</evidence>
<dbReference type="InterPro" id="IPR052161">
    <property type="entry name" value="Mycobact_Acyl-CoA_DH"/>
</dbReference>
<dbReference type="Gene3D" id="1.10.540.10">
    <property type="entry name" value="Acyl-CoA dehydrogenase/oxidase, N-terminal domain"/>
    <property type="match status" value="2"/>
</dbReference>
<dbReference type="InterPro" id="IPR009075">
    <property type="entry name" value="AcylCo_DH/oxidase_C"/>
</dbReference>
<keyword evidence="5" id="KW-0560">Oxidoreductase</keyword>
<sequence>MPIAVDHDSVGCADNVFRQEVRRFLQEAVPPDIRAAKRAHCLITREQAARWHRILHARGWAAPGWPREHGGPGWSLVQQAIFREELAASDAPNVENLGIDTIGPTLIRHGTPDQCRRFLPGMLSFDDFWAQGYSEPDAGSDLASMRTTARRDGDAWILNGSKIWQSLGHWANRALVLARTDPGARRKQDGISVLLVDLGLPGVTVRPIRYMNGAHFHVQMFFDDVRVPAGDVVGEVDQGWAVAKGLLVIERLFVARVAECKAELAHTAELVHLRRREADPDSRAEAGVLARRHGELDIRMRALEAAWWPAVRQAAEGGSPELEASLLKIEGIQLLQDLHLFRMDAHGAAALPFDAAAVEGRLDGPSGADGAAGNHALHLWRYRGSSLAGGSTEIQREIIAKAIFGGRTELEVARHGHLGAQQAMMVDAMRRWLDKHYRFERRQEILGARGGFDPSVWAGFAALGLTGLLVPEAAGGLGHAVADLLPLLETAGEALVLEPLVWSAALATHALLAVPQGAARDALLAALASGEARCALACDAGTDFARSPRPAYTARRAGEAWRLDGACPLVMGGAQADHLLVAAGLEHGGLGLFAVPAACAGVVTRAYPLHDGRSAAEIRLDDVRLPASALLCGPEHATAILEEALAIATLALCADSIGAARRALGITVDYLRTRRQFDRALAEQQVLRHRVVDHYRAWNGARHLLGHVLSGWHTACGAERARGVSAAKHLCGTAGRAIALDVLQLHGAIGLQDETPISHYSKRLVGNDLLLGNASTHLGRFVAATDTVHGKTDRADTR</sequence>
<gene>
    <name evidence="9" type="ORF">BKK80_01250</name>
</gene>